<reference evidence="1 2" key="1">
    <citation type="journal article" date="2019" name="Nat. Ecol. Evol.">
        <title>Megaphylogeny resolves global patterns of mushroom evolution.</title>
        <authorList>
            <person name="Varga T."/>
            <person name="Krizsan K."/>
            <person name="Foldi C."/>
            <person name="Dima B."/>
            <person name="Sanchez-Garcia M."/>
            <person name="Sanchez-Ramirez S."/>
            <person name="Szollosi G.J."/>
            <person name="Szarkandi J.G."/>
            <person name="Papp V."/>
            <person name="Albert L."/>
            <person name="Andreopoulos W."/>
            <person name="Angelini C."/>
            <person name="Antonin V."/>
            <person name="Barry K.W."/>
            <person name="Bougher N.L."/>
            <person name="Buchanan P."/>
            <person name="Buyck B."/>
            <person name="Bense V."/>
            <person name="Catcheside P."/>
            <person name="Chovatia M."/>
            <person name="Cooper J."/>
            <person name="Damon W."/>
            <person name="Desjardin D."/>
            <person name="Finy P."/>
            <person name="Geml J."/>
            <person name="Haridas S."/>
            <person name="Hughes K."/>
            <person name="Justo A."/>
            <person name="Karasinski D."/>
            <person name="Kautmanova I."/>
            <person name="Kiss B."/>
            <person name="Kocsube S."/>
            <person name="Kotiranta H."/>
            <person name="LaButti K.M."/>
            <person name="Lechner B.E."/>
            <person name="Liimatainen K."/>
            <person name="Lipzen A."/>
            <person name="Lukacs Z."/>
            <person name="Mihaltcheva S."/>
            <person name="Morgado L.N."/>
            <person name="Niskanen T."/>
            <person name="Noordeloos M.E."/>
            <person name="Ohm R.A."/>
            <person name="Ortiz-Santana B."/>
            <person name="Ovrebo C."/>
            <person name="Racz N."/>
            <person name="Riley R."/>
            <person name="Savchenko A."/>
            <person name="Shiryaev A."/>
            <person name="Soop K."/>
            <person name="Spirin V."/>
            <person name="Szebenyi C."/>
            <person name="Tomsovsky M."/>
            <person name="Tulloss R.E."/>
            <person name="Uehling J."/>
            <person name="Grigoriev I.V."/>
            <person name="Vagvolgyi C."/>
            <person name="Papp T."/>
            <person name="Martin F.M."/>
            <person name="Miettinen O."/>
            <person name="Hibbett D.S."/>
            <person name="Nagy L.G."/>
        </authorList>
    </citation>
    <scope>NUCLEOTIDE SEQUENCE [LARGE SCALE GENOMIC DNA]</scope>
    <source>
        <strain evidence="1 2">CBS 166.37</strain>
    </source>
</reference>
<dbReference type="EMBL" id="ML213618">
    <property type="protein sequence ID" value="TFK35915.1"/>
    <property type="molecule type" value="Genomic_DNA"/>
</dbReference>
<dbReference type="AlphaFoldDB" id="A0A5C3LT00"/>
<organism evidence="1 2">
    <name type="scientific">Crucibulum laeve</name>
    <dbReference type="NCBI Taxonomy" id="68775"/>
    <lineage>
        <taxon>Eukaryota</taxon>
        <taxon>Fungi</taxon>
        <taxon>Dikarya</taxon>
        <taxon>Basidiomycota</taxon>
        <taxon>Agaricomycotina</taxon>
        <taxon>Agaricomycetes</taxon>
        <taxon>Agaricomycetidae</taxon>
        <taxon>Agaricales</taxon>
        <taxon>Agaricineae</taxon>
        <taxon>Nidulariaceae</taxon>
        <taxon>Crucibulum</taxon>
    </lineage>
</organism>
<sequence>MTHKEVLRVMVKLHTATYVTNGTGKAVELESVEADSNEALPEDLTSYKEILQQKYIQQFSVFNAIPSVKWPKPGALKHMLPKFGSSHQLAMNLSMLEVKPALP</sequence>
<protein>
    <submittedName>
        <fullName evidence="1">Uncharacterized protein</fullName>
    </submittedName>
</protein>
<dbReference type="Proteomes" id="UP000308652">
    <property type="component" value="Unassembled WGS sequence"/>
</dbReference>
<evidence type="ECO:0000313" key="1">
    <source>
        <dbReference type="EMBL" id="TFK35915.1"/>
    </source>
</evidence>
<accession>A0A5C3LT00</accession>
<keyword evidence="2" id="KW-1185">Reference proteome</keyword>
<evidence type="ECO:0000313" key="2">
    <source>
        <dbReference type="Proteomes" id="UP000308652"/>
    </source>
</evidence>
<name>A0A5C3LT00_9AGAR</name>
<gene>
    <name evidence="1" type="ORF">BDQ12DRAFT_668283</name>
</gene>
<proteinExistence type="predicted"/>